<evidence type="ECO:0000313" key="5">
    <source>
        <dbReference type="Proteomes" id="UP000656804"/>
    </source>
</evidence>
<reference evidence="4" key="1">
    <citation type="submission" date="2020-11" db="EMBL/GenBank/DDBJ databases">
        <title>Nocardioides sp. CBS4Y-1, whole genome shotgun sequence.</title>
        <authorList>
            <person name="Tuo L."/>
        </authorList>
    </citation>
    <scope>NUCLEOTIDE SEQUENCE</scope>
    <source>
        <strain evidence="4">CBS4Y-1</strain>
    </source>
</reference>
<dbReference type="Gene3D" id="3.30.1380.10">
    <property type="match status" value="1"/>
</dbReference>
<accession>A0A930V4N1</accession>
<dbReference type="Pfam" id="PF13539">
    <property type="entry name" value="Peptidase_M15_4"/>
    <property type="match status" value="1"/>
</dbReference>
<feature type="signal peptide" evidence="2">
    <location>
        <begin position="1"/>
        <end position="23"/>
    </location>
</feature>
<evidence type="ECO:0000256" key="2">
    <source>
        <dbReference type="SAM" id="SignalP"/>
    </source>
</evidence>
<dbReference type="EMBL" id="JADIVZ010000014">
    <property type="protein sequence ID" value="MBF4163680.1"/>
    <property type="molecule type" value="Genomic_DNA"/>
</dbReference>
<dbReference type="Proteomes" id="UP000656804">
    <property type="component" value="Unassembled WGS sequence"/>
</dbReference>
<dbReference type="GO" id="GO:0008233">
    <property type="term" value="F:peptidase activity"/>
    <property type="evidence" value="ECO:0007669"/>
    <property type="project" value="InterPro"/>
</dbReference>
<evidence type="ECO:0000313" key="4">
    <source>
        <dbReference type="EMBL" id="MBF4163680.1"/>
    </source>
</evidence>
<sequence>MGRPRARWTVRLVGAAAVTALCAALLVGCGSKKAGSDDAPAADPSPSSAASTGAAGPTSKPAATASADLADAVDPAHAVPAPGALKQRLLGADLLVYSPMPLSEDVVEQVRALQGVEVAEQISKAQVNIEDQALDIVAVNPKTYRRFTPVQSAQTTDVWKRVAGGEMAILPGLKKKLPTDKSGYLQLGNSTDAVDVHVGAYAPQINSVDAVVNYAWAKDLDMEPGNALLISTGQTSPQSLLKPLQKIVGKKTAVQILGPDLPIGAYQTAVIVGSVSQAIGVFRYTPIGGGRVAPDPAWVAAHITTENMPIIGNMTCNKAIFPQLRAALEEIQKTGLAAAIHPGEYAGCYYPRFIAGTTKLSNHSFGLAFDINTPGNQRGTVGEINRAVVSIFKKWGFAWGGDWSYTDPMHFEMARIVSPK</sequence>
<comment type="caution">
    <text evidence="4">The sequence shown here is derived from an EMBL/GenBank/DDBJ whole genome shotgun (WGS) entry which is preliminary data.</text>
</comment>
<name>A0A930V4N1_9ACTN</name>
<dbReference type="PROSITE" id="PS51257">
    <property type="entry name" value="PROKAR_LIPOPROTEIN"/>
    <property type="match status" value="1"/>
</dbReference>
<evidence type="ECO:0000256" key="1">
    <source>
        <dbReference type="SAM" id="MobiDB-lite"/>
    </source>
</evidence>
<keyword evidence="5" id="KW-1185">Reference proteome</keyword>
<dbReference type="InterPro" id="IPR009045">
    <property type="entry name" value="Zn_M74/Hedgehog-like"/>
</dbReference>
<feature type="region of interest" description="Disordered" evidence="1">
    <location>
        <begin position="34"/>
        <end position="68"/>
    </location>
</feature>
<protein>
    <submittedName>
        <fullName evidence="4">M15 family metallopeptidase</fullName>
    </submittedName>
</protein>
<feature type="chain" id="PRO_5039681418" evidence="2">
    <location>
        <begin position="24"/>
        <end position="420"/>
    </location>
</feature>
<keyword evidence="2" id="KW-0732">Signal</keyword>
<dbReference type="RefSeq" id="WP_194504945.1">
    <property type="nucleotide sequence ID" value="NZ_JADIVZ010000014.1"/>
</dbReference>
<dbReference type="SUPFAM" id="SSF55166">
    <property type="entry name" value="Hedgehog/DD-peptidase"/>
    <property type="match status" value="1"/>
</dbReference>
<dbReference type="AlphaFoldDB" id="A0A930V4N1"/>
<dbReference type="InterPro" id="IPR039561">
    <property type="entry name" value="Peptidase_M15C"/>
</dbReference>
<proteinExistence type="predicted"/>
<gene>
    <name evidence="4" type="ORF">ISG29_18530</name>
</gene>
<feature type="domain" description="Peptidase M15C" evidence="3">
    <location>
        <begin position="356"/>
        <end position="413"/>
    </location>
</feature>
<evidence type="ECO:0000259" key="3">
    <source>
        <dbReference type="Pfam" id="PF13539"/>
    </source>
</evidence>
<organism evidence="4 5">
    <name type="scientific">Nocardioides acrostichi</name>
    <dbReference type="NCBI Taxonomy" id="2784339"/>
    <lineage>
        <taxon>Bacteria</taxon>
        <taxon>Bacillati</taxon>
        <taxon>Actinomycetota</taxon>
        <taxon>Actinomycetes</taxon>
        <taxon>Propionibacteriales</taxon>
        <taxon>Nocardioidaceae</taxon>
        <taxon>Nocardioides</taxon>
    </lineage>
</organism>